<comment type="caution">
    <text evidence="1">The sequence shown here is derived from an EMBL/GenBank/DDBJ whole genome shotgun (WGS) entry which is preliminary data.</text>
</comment>
<proteinExistence type="predicted"/>
<accession>A0A8H4LX93</accession>
<evidence type="ECO:0000313" key="1">
    <source>
        <dbReference type="EMBL" id="KAF4506601.1"/>
    </source>
</evidence>
<reference evidence="1 2" key="1">
    <citation type="journal article" date="2020" name="Genome Biol. Evol.">
        <title>A new high-quality draft genome assembly of the Chinese cordyceps Ophiocordyceps sinensis.</title>
        <authorList>
            <person name="Shu R."/>
            <person name="Zhang J."/>
            <person name="Meng Q."/>
            <person name="Zhang H."/>
            <person name="Zhou G."/>
            <person name="Li M."/>
            <person name="Wu P."/>
            <person name="Zhao Y."/>
            <person name="Chen C."/>
            <person name="Qin Q."/>
        </authorList>
    </citation>
    <scope>NUCLEOTIDE SEQUENCE [LARGE SCALE GENOMIC DNA]</scope>
    <source>
        <strain evidence="1 2">IOZ07</strain>
    </source>
</reference>
<dbReference type="EMBL" id="JAAVMX010000007">
    <property type="protein sequence ID" value="KAF4506601.1"/>
    <property type="molecule type" value="Genomic_DNA"/>
</dbReference>
<protein>
    <submittedName>
        <fullName evidence="1">Uncharacterized protein</fullName>
    </submittedName>
</protein>
<name>A0A8H4LX93_9HYPO</name>
<dbReference type="AlphaFoldDB" id="A0A8H4LX93"/>
<gene>
    <name evidence="1" type="ORF">G6O67_006669</name>
</gene>
<sequence length="139" mass="14923">MVEDVAPEGQVEVLHRPMLEMDGLEGGEVVNGDGHRRDWRLRGLRVNAEPEREEAETGVRAGVLPGFHDCTTEERACWTGCCIRTPFEGSTCVAASGTDTGAETAISFKKLDVWGPNVCQLAGSSLLSAALDSPEPRTP</sequence>
<dbReference type="Proteomes" id="UP000557566">
    <property type="component" value="Unassembled WGS sequence"/>
</dbReference>
<evidence type="ECO:0000313" key="2">
    <source>
        <dbReference type="Proteomes" id="UP000557566"/>
    </source>
</evidence>
<keyword evidence="2" id="KW-1185">Reference proteome</keyword>
<organism evidence="1 2">
    <name type="scientific">Ophiocordyceps sinensis</name>
    <dbReference type="NCBI Taxonomy" id="72228"/>
    <lineage>
        <taxon>Eukaryota</taxon>
        <taxon>Fungi</taxon>
        <taxon>Dikarya</taxon>
        <taxon>Ascomycota</taxon>
        <taxon>Pezizomycotina</taxon>
        <taxon>Sordariomycetes</taxon>
        <taxon>Hypocreomycetidae</taxon>
        <taxon>Hypocreales</taxon>
        <taxon>Ophiocordycipitaceae</taxon>
        <taxon>Ophiocordyceps</taxon>
    </lineage>
</organism>